<dbReference type="Proteomes" id="UP000196230">
    <property type="component" value="Unassembled WGS sequence"/>
</dbReference>
<organism evidence="1 2">
    <name type="scientific">Micrococcus lylae</name>
    <dbReference type="NCBI Taxonomy" id="1273"/>
    <lineage>
        <taxon>Bacteria</taxon>
        <taxon>Bacillati</taxon>
        <taxon>Actinomycetota</taxon>
        <taxon>Actinomycetes</taxon>
        <taxon>Micrococcales</taxon>
        <taxon>Micrococcaceae</taxon>
        <taxon>Micrococcus</taxon>
    </lineage>
</organism>
<dbReference type="EMBL" id="FUKP01000030">
    <property type="protein sequence ID" value="SJN24050.1"/>
    <property type="molecule type" value="Genomic_DNA"/>
</dbReference>
<gene>
    <name evidence="1" type="ORF">FM125_04940</name>
</gene>
<name>A0A1R4IW19_9MICC</name>
<evidence type="ECO:0000313" key="1">
    <source>
        <dbReference type="EMBL" id="SJN24050.1"/>
    </source>
</evidence>
<dbReference type="AlphaFoldDB" id="A0A1R4IW19"/>
<reference evidence="1 2" key="1">
    <citation type="submission" date="2017-02" db="EMBL/GenBank/DDBJ databases">
        <authorList>
            <person name="Peterson S.W."/>
        </authorList>
    </citation>
    <scope>NUCLEOTIDE SEQUENCE [LARGE SCALE GENOMIC DNA]</scope>
    <source>
        <strain evidence="1 2">2B3F</strain>
    </source>
</reference>
<evidence type="ECO:0000313" key="2">
    <source>
        <dbReference type="Proteomes" id="UP000196230"/>
    </source>
</evidence>
<sequence length="133" mass="14168">MTPAVAWSIRSEDVMVVSSPGGRGDATALPEVGPTIAGLGEAVFLQGCGQGEVPEQVEAMQLWLTGMGYSGDDLLVSGLQGAPEPVLALSGNQERSHVYTSWDDEQRQAYWARHAESVRTCTVTADMLEEITS</sequence>
<protein>
    <submittedName>
        <fullName evidence="1">Uncharacterized protein</fullName>
    </submittedName>
</protein>
<proteinExistence type="predicted"/>
<accession>A0A1R4IW19</accession>